<reference evidence="2" key="2">
    <citation type="submission" date="2023-06" db="EMBL/GenBank/DDBJ databases">
        <authorList>
            <consortium name="Lawrence Berkeley National Laboratory"/>
            <person name="Mondo S.J."/>
            <person name="Hensen N."/>
            <person name="Bonometti L."/>
            <person name="Westerberg I."/>
            <person name="Brannstrom I.O."/>
            <person name="Guillou S."/>
            <person name="Cros-Aarteil S."/>
            <person name="Calhoun S."/>
            <person name="Haridas S."/>
            <person name="Kuo A."/>
            <person name="Pangilinan J."/>
            <person name="Riley R."/>
            <person name="Labutti K."/>
            <person name="Andreopoulos B."/>
            <person name="Lipzen A."/>
            <person name="Chen C."/>
            <person name="Yanf M."/>
            <person name="Daum C."/>
            <person name="Ng V."/>
            <person name="Clum A."/>
            <person name="Steindorff A."/>
            <person name="Ohm R."/>
            <person name="Martin F."/>
            <person name="Silar P."/>
            <person name="Natvig D."/>
            <person name="Lalanne C."/>
            <person name="Gautier V."/>
            <person name="Ament-Velasquez S.L."/>
            <person name="Kruys A."/>
            <person name="Hutchinson M.I."/>
            <person name="Powell A.J."/>
            <person name="Barry K."/>
            <person name="Miller A.N."/>
            <person name="Grigoriev I.V."/>
            <person name="Debuchy R."/>
            <person name="Gladieux P."/>
            <person name="Thoren M.H."/>
            <person name="Johannesson H."/>
        </authorList>
    </citation>
    <scope>NUCLEOTIDE SEQUENCE</scope>
    <source>
        <strain evidence="2">PSN324</strain>
    </source>
</reference>
<reference evidence="2" key="1">
    <citation type="journal article" date="2023" name="Mol. Phylogenet. Evol.">
        <title>Genome-scale phylogeny and comparative genomics of the fungal order Sordariales.</title>
        <authorList>
            <person name="Hensen N."/>
            <person name="Bonometti L."/>
            <person name="Westerberg I."/>
            <person name="Brannstrom I.O."/>
            <person name="Guillou S."/>
            <person name="Cros-Aarteil S."/>
            <person name="Calhoun S."/>
            <person name="Haridas S."/>
            <person name="Kuo A."/>
            <person name="Mondo S."/>
            <person name="Pangilinan J."/>
            <person name="Riley R."/>
            <person name="LaButti K."/>
            <person name="Andreopoulos B."/>
            <person name="Lipzen A."/>
            <person name="Chen C."/>
            <person name="Yan M."/>
            <person name="Daum C."/>
            <person name="Ng V."/>
            <person name="Clum A."/>
            <person name="Steindorff A."/>
            <person name="Ohm R.A."/>
            <person name="Martin F."/>
            <person name="Silar P."/>
            <person name="Natvig D.O."/>
            <person name="Lalanne C."/>
            <person name="Gautier V."/>
            <person name="Ament-Velasquez S.L."/>
            <person name="Kruys A."/>
            <person name="Hutchinson M.I."/>
            <person name="Powell A.J."/>
            <person name="Barry K."/>
            <person name="Miller A.N."/>
            <person name="Grigoriev I.V."/>
            <person name="Debuchy R."/>
            <person name="Gladieux P."/>
            <person name="Hiltunen Thoren M."/>
            <person name="Johannesson H."/>
        </authorList>
    </citation>
    <scope>NUCLEOTIDE SEQUENCE</scope>
    <source>
        <strain evidence="2">PSN324</strain>
    </source>
</reference>
<name>A0AAV9HY09_9PEZI</name>
<comment type="caution">
    <text evidence="2">The sequence shown here is derived from an EMBL/GenBank/DDBJ whole genome shotgun (WGS) entry which is preliminary data.</text>
</comment>
<accession>A0AAV9HY09</accession>
<feature type="region of interest" description="Disordered" evidence="1">
    <location>
        <begin position="1"/>
        <end position="81"/>
    </location>
</feature>
<feature type="compositionally biased region" description="Low complexity" evidence="1">
    <location>
        <begin position="39"/>
        <end position="52"/>
    </location>
</feature>
<evidence type="ECO:0000256" key="1">
    <source>
        <dbReference type="SAM" id="MobiDB-lite"/>
    </source>
</evidence>
<keyword evidence="3" id="KW-1185">Reference proteome</keyword>
<dbReference type="AlphaFoldDB" id="A0AAV9HY09"/>
<sequence>MASSSSSMAPSASRSGAVRLSLESQPVIPPPERDPTNPASQGAQGNAFGAAAKRGDAVQQPPDGPPVRLEAPHQANTGTSNLPIGIAKLATAEDLFGTWGIQWMYERNKARLEWGRANKMSLSDMACSPVTGLITWHPIPGHSEFLPGEELDDEISRSIDPVRFKDLAREFLEQTKPEDSKDWQSVLPYWGRIRDLLLRWLDGADMTSKDEVYTVLKIAYRNYAMLITPIAIVHDLLAMREGTPVDNDDWLKGRAGKGLITTDILKRSLLWLTARDNLMYNRIVGLVNSLRRYPGHGRMGLQDLFNLYCFSDQIPRLPRYWIQEDDEFKAVLLADLKSLVGEYDEFPLDIWTAALDAPNSGEEEEEEKESQSRRRRPRVQQRLLTL</sequence>
<protein>
    <submittedName>
        <fullName evidence="2">Uncharacterized protein</fullName>
    </submittedName>
</protein>
<evidence type="ECO:0000313" key="2">
    <source>
        <dbReference type="EMBL" id="KAK4465582.1"/>
    </source>
</evidence>
<feature type="region of interest" description="Disordered" evidence="1">
    <location>
        <begin position="357"/>
        <end position="386"/>
    </location>
</feature>
<organism evidence="2 3">
    <name type="scientific">Cladorrhinum samala</name>
    <dbReference type="NCBI Taxonomy" id="585594"/>
    <lineage>
        <taxon>Eukaryota</taxon>
        <taxon>Fungi</taxon>
        <taxon>Dikarya</taxon>
        <taxon>Ascomycota</taxon>
        <taxon>Pezizomycotina</taxon>
        <taxon>Sordariomycetes</taxon>
        <taxon>Sordariomycetidae</taxon>
        <taxon>Sordariales</taxon>
        <taxon>Podosporaceae</taxon>
        <taxon>Cladorrhinum</taxon>
    </lineage>
</organism>
<gene>
    <name evidence="2" type="ORF">QBC42DRAFT_283223</name>
</gene>
<dbReference type="Proteomes" id="UP001321749">
    <property type="component" value="Unassembled WGS sequence"/>
</dbReference>
<dbReference type="EMBL" id="MU864938">
    <property type="protein sequence ID" value="KAK4465582.1"/>
    <property type="molecule type" value="Genomic_DNA"/>
</dbReference>
<feature type="compositionally biased region" description="Low complexity" evidence="1">
    <location>
        <begin position="1"/>
        <end position="17"/>
    </location>
</feature>
<proteinExistence type="predicted"/>
<evidence type="ECO:0000313" key="3">
    <source>
        <dbReference type="Proteomes" id="UP001321749"/>
    </source>
</evidence>